<sequence>MAESEIITGTLATSGRLDKALAEASGLSRERVKGLIASGAVEVGGNIVTSGSAKIAAGDRFALALPPPEPLHAEPQDIPLDIVFEDDHLIVVDKPAGMVVHPAAGNPDQTLVNALLHHCAGRLSGINGVARPGIVHRIDKDTSGLLVVAKSDAAHEGLAAQFADHSIIRRYLAVCAGHPNPSSGTVSGRLGRSDRDRKKMAVLPDASNRGKHAVTHYTTLERLNGASLLECRLETGRTHQVRVHCASIGHALLGDPVYGRAPKALKPLLDELGFKRQALHAARLGFKHPISAETLDFCAELPPDMRELIDQTAR</sequence>
<comment type="catalytic activity">
    <reaction evidence="3">
        <text>uridine(1911/1915/1917) in 23S rRNA = pseudouridine(1911/1915/1917) in 23S rRNA</text>
        <dbReference type="Rhea" id="RHEA:42524"/>
        <dbReference type="Rhea" id="RHEA-COMP:10097"/>
        <dbReference type="Rhea" id="RHEA-COMP:10098"/>
        <dbReference type="ChEBI" id="CHEBI:65314"/>
        <dbReference type="ChEBI" id="CHEBI:65315"/>
        <dbReference type="EC" id="5.4.99.23"/>
    </reaction>
</comment>
<keyword evidence="2 6" id="KW-0413">Isomerase</keyword>
<dbReference type="CDD" id="cd02869">
    <property type="entry name" value="PseudoU_synth_RluA_like"/>
    <property type="match status" value="1"/>
</dbReference>
<evidence type="ECO:0000313" key="9">
    <source>
        <dbReference type="Proteomes" id="UP000290057"/>
    </source>
</evidence>
<dbReference type="PANTHER" id="PTHR21600">
    <property type="entry name" value="MITOCHONDRIAL RNA PSEUDOURIDINE SYNTHASE"/>
    <property type="match status" value="1"/>
</dbReference>
<evidence type="ECO:0000256" key="4">
    <source>
        <dbReference type="PIRSR" id="PIRSR606225-1"/>
    </source>
</evidence>
<comment type="function">
    <text evidence="6">Responsible for synthesis of pseudouridine from uracil.</text>
</comment>
<dbReference type="PROSITE" id="PS01129">
    <property type="entry name" value="PSI_RLU"/>
    <property type="match status" value="1"/>
</dbReference>
<dbReference type="GO" id="GO:0003723">
    <property type="term" value="F:RNA binding"/>
    <property type="evidence" value="ECO:0007669"/>
    <property type="project" value="UniProtKB-KW"/>
</dbReference>
<dbReference type="Pfam" id="PF01479">
    <property type="entry name" value="S4"/>
    <property type="match status" value="1"/>
</dbReference>
<evidence type="ECO:0000256" key="5">
    <source>
        <dbReference type="PROSITE-ProRule" id="PRU00182"/>
    </source>
</evidence>
<dbReference type="GO" id="GO:0160140">
    <property type="term" value="F:23S rRNA pseudouridine(1911/1915/1917) synthase activity"/>
    <property type="evidence" value="ECO:0007669"/>
    <property type="project" value="UniProtKB-EC"/>
</dbReference>
<comment type="similarity">
    <text evidence="1 6">Belongs to the pseudouridine synthase RluA family.</text>
</comment>
<dbReference type="Gene3D" id="3.30.2350.10">
    <property type="entry name" value="Pseudouridine synthase"/>
    <property type="match status" value="1"/>
</dbReference>
<dbReference type="CDD" id="cd00165">
    <property type="entry name" value="S4"/>
    <property type="match status" value="1"/>
</dbReference>
<name>A0A3T1CGP2_9SPHN</name>
<keyword evidence="5" id="KW-0694">RNA-binding</keyword>
<dbReference type="PROSITE" id="PS50889">
    <property type="entry name" value="S4"/>
    <property type="match status" value="1"/>
</dbReference>
<dbReference type="InterPro" id="IPR006224">
    <property type="entry name" value="PsdUridine_synth_RluA-like_CS"/>
</dbReference>
<dbReference type="Proteomes" id="UP000290057">
    <property type="component" value="Chromosome"/>
</dbReference>
<evidence type="ECO:0000259" key="7">
    <source>
        <dbReference type="SMART" id="SM00363"/>
    </source>
</evidence>
<dbReference type="SMART" id="SM00363">
    <property type="entry name" value="S4"/>
    <property type="match status" value="1"/>
</dbReference>
<organism evidence="8 9">
    <name type="scientific">Qipengyuania flava</name>
    <dbReference type="NCBI Taxonomy" id="192812"/>
    <lineage>
        <taxon>Bacteria</taxon>
        <taxon>Pseudomonadati</taxon>
        <taxon>Pseudomonadota</taxon>
        <taxon>Alphaproteobacteria</taxon>
        <taxon>Sphingomonadales</taxon>
        <taxon>Erythrobacteraceae</taxon>
        <taxon>Qipengyuania</taxon>
    </lineage>
</organism>
<evidence type="ECO:0000256" key="1">
    <source>
        <dbReference type="ARBA" id="ARBA00010876"/>
    </source>
</evidence>
<evidence type="ECO:0000313" key="8">
    <source>
        <dbReference type="EMBL" id="BBI20142.1"/>
    </source>
</evidence>
<dbReference type="SUPFAM" id="SSF55174">
    <property type="entry name" value="Alpha-L RNA-binding motif"/>
    <property type="match status" value="1"/>
</dbReference>
<dbReference type="InterPro" id="IPR006225">
    <property type="entry name" value="PsdUridine_synth_RluC/D"/>
</dbReference>
<feature type="active site" evidence="4">
    <location>
        <position position="139"/>
    </location>
</feature>
<reference evidence="8 9" key="1">
    <citation type="submission" date="2019-01" db="EMBL/GenBank/DDBJ databases">
        <title>Complete genome sequence of Erythrobacter flavus KJ5.</title>
        <authorList>
            <person name="Kanesaki Y."/>
            <person name="Brotosudarmo T."/>
            <person name="Moriuchi R."/>
            <person name="Awai K."/>
        </authorList>
    </citation>
    <scope>NUCLEOTIDE SEQUENCE [LARGE SCALE GENOMIC DNA]</scope>
    <source>
        <strain evidence="8 9">KJ5</strain>
    </source>
</reference>
<dbReference type="InterPro" id="IPR036986">
    <property type="entry name" value="S4_RNA-bd_sf"/>
</dbReference>
<dbReference type="EC" id="5.4.99.-" evidence="6"/>
<comment type="catalytic activity">
    <reaction evidence="6">
        <text>a uridine in RNA = a pseudouridine in RNA</text>
        <dbReference type="Rhea" id="RHEA:48348"/>
        <dbReference type="Rhea" id="RHEA-COMP:12068"/>
        <dbReference type="Rhea" id="RHEA-COMP:12069"/>
        <dbReference type="ChEBI" id="CHEBI:65314"/>
        <dbReference type="ChEBI" id="CHEBI:65315"/>
    </reaction>
</comment>
<dbReference type="SUPFAM" id="SSF55120">
    <property type="entry name" value="Pseudouridine synthase"/>
    <property type="match status" value="1"/>
</dbReference>
<keyword evidence="9" id="KW-1185">Reference proteome</keyword>
<dbReference type="Pfam" id="PF00849">
    <property type="entry name" value="PseudoU_synth_2"/>
    <property type="match status" value="1"/>
</dbReference>
<evidence type="ECO:0000256" key="6">
    <source>
        <dbReference type="RuleBase" id="RU362028"/>
    </source>
</evidence>
<dbReference type="EMBL" id="AP019389">
    <property type="protein sequence ID" value="BBI20142.1"/>
    <property type="molecule type" value="Genomic_DNA"/>
</dbReference>
<gene>
    <name evidence="8" type="ORF">EKJ_09890</name>
</gene>
<dbReference type="AlphaFoldDB" id="A0A3T1CGP2"/>
<dbReference type="GO" id="GO:0000455">
    <property type="term" value="P:enzyme-directed rRNA pseudouridine synthesis"/>
    <property type="evidence" value="ECO:0007669"/>
    <property type="project" value="TreeGrafter"/>
</dbReference>
<dbReference type="RefSeq" id="WP_130586115.1">
    <property type="nucleotide sequence ID" value="NZ_AP019389.1"/>
</dbReference>
<accession>A0A3T1CGP2</accession>
<dbReference type="PANTHER" id="PTHR21600:SF44">
    <property type="entry name" value="RIBOSOMAL LARGE SUBUNIT PSEUDOURIDINE SYNTHASE D"/>
    <property type="match status" value="1"/>
</dbReference>
<dbReference type="NCBIfam" id="TIGR00005">
    <property type="entry name" value="rluA_subfam"/>
    <property type="match status" value="1"/>
</dbReference>
<evidence type="ECO:0000256" key="3">
    <source>
        <dbReference type="ARBA" id="ARBA00036882"/>
    </source>
</evidence>
<proteinExistence type="inferred from homology"/>
<evidence type="ECO:0000256" key="2">
    <source>
        <dbReference type="ARBA" id="ARBA00023235"/>
    </source>
</evidence>
<feature type="domain" description="RNA-binding S4" evidence="7">
    <location>
        <begin position="15"/>
        <end position="72"/>
    </location>
</feature>
<dbReference type="InterPro" id="IPR050188">
    <property type="entry name" value="RluA_PseudoU_synthase"/>
</dbReference>
<dbReference type="InterPro" id="IPR020103">
    <property type="entry name" value="PsdUridine_synth_cat_dom_sf"/>
</dbReference>
<dbReference type="InterPro" id="IPR006145">
    <property type="entry name" value="PsdUridine_synth_RsuA/RluA"/>
</dbReference>
<dbReference type="Gene3D" id="3.10.290.10">
    <property type="entry name" value="RNA-binding S4 domain"/>
    <property type="match status" value="1"/>
</dbReference>
<protein>
    <recommendedName>
        <fullName evidence="6">Pseudouridine synthase</fullName>
        <ecNumber evidence="6">5.4.99.-</ecNumber>
    </recommendedName>
</protein>
<dbReference type="InterPro" id="IPR002942">
    <property type="entry name" value="S4_RNA-bd"/>
</dbReference>